<dbReference type="Pfam" id="PF18413">
    <property type="entry name" value="Neuraminidase"/>
    <property type="match status" value="1"/>
</dbReference>
<dbReference type="PROSITE" id="PS51642">
    <property type="entry name" value="HEMOPEXIN_2"/>
    <property type="match status" value="12"/>
</dbReference>
<dbReference type="InterPro" id="IPR018487">
    <property type="entry name" value="Hemopexin-like_repeat"/>
</dbReference>
<dbReference type="InterPro" id="IPR046839">
    <property type="entry name" value="ABC_toxin_N"/>
</dbReference>
<keyword evidence="1" id="KW-0732">Signal</keyword>
<dbReference type="GO" id="GO:0046373">
    <property type="term" value="P:L-arabinose metabolic process"/>
    <property type="evidence" value="ECO:0007669"/>
    <property type="project" value="InterPro"/>
</dbReference>
<evidence type="ECO:0000313" key="8">
    <source>
        <dbReference type="EMBL" id="AOY80621.1"/>
    </source>
</evidence>
<dbReference type="InterPro" id="IPR051298">
    <property type="entry name" value="Heme_transport/Cell_adhesion"/>
</dbReference>
<evidence type="ECO:0000256" key="2">
    <source>
        <dbReference type="ARBA" id="ARBA00023026"/>
    </source>
</evidence>
<evidence type="ECO:0000256" key="1">
    <source>
        <dbReference type="ARBA" id="ARBA00022729"/>
    </source>
</evidence>
<evidence type="ECO:0000313" key="9">
    <source>
        <dbReference type="Proteomes" id="UP000176944"/>
    </source>
</evidence>
<evidence type="ECO:0000259" key="4">
    <source>
        <dbReference type="Pfam" id="PF05270"/>
    </source>
</evidence>
<feature type="domain" description="Neuraminidase-like" evidence="6">
    <location>
        <begin position="2756"/>
        <end position="2898"/>
    </location>
</feature>
<dbReference type="InterPro" id="IPR040840">
    <property type="entry name" value="TcA_TcB_BD"/>
</dbReference>
<feature type="domain" description="Tc toxin complex TcA C-terminal TcB-binding" evidence="5">
    <location>
        <begin position="4460"/>
        <end position="4750"/>
    </location>
</feature>
<evidence type="ECO:0000259" key="7">
    <source>
        <dbReference type="Pfam" id="PF20220"/>
    </source>
</evidence>
<dbReference type="GO" id="GO:0046556">
    <property type="term" value="F:alpha-L-arabinofuranosidase activity"/>
    <property type="evidence" value="ECO:0007669"/>
    <property type="project" value="InterPro"/>
</dbReference>
<dbReference type="PANTHER" id="PTHR22917">
    <property type="entry name" value="HEMOPEXIN DOMAIN-CONTAINING PROTEIN"/>
    <property type="match status" value="1"/>
</dbReference>
<dbReference type="InterPro" id="IPR007934">
    <property type="entry name" value="AbfB_ABD"/>
</dbReference>
<name>A0A1D9FZ67_MOOP1</name>
<evidence type="ECO:0000259" key="5">
    <source>
        <dbReference type="Pfam" id="PF18276"/>
    </source>
</evidence>
<dbReference type="Pfam" id="PF00045">
    <property type="entry name" value="Hemopexin"/>
    <property type="match status" value="8"/>
</dbReference>
<keyword evidence="2" id="KW-0843">Virulence</keyword>
<gene>
    <name evidence="8" type="ORF">BJP36_12510</name>
</gene>
<feature type="coiled-coil region" evidence="3">
    <location>
        <begin position="4300"/>
        <end position="4346"/>
    </location>
</feature>
<dbReference type="Gene3D" id="2.110.10.10">
    <property type="entry name" value="Hemopexin-like domain"/>
    <property type="match status" value="12"/>
</dbReference>
<sequence>MAKQLPSYERIFGEIDFKKGDEARSVYSPAAYLADLLQLLDDEFKEHGFDQRRSDIKEILLDAKNTFEMLPYLDRVNEILASKIKNNGNGEAFEQIRKAIYPFNLPQDIDYATVKVYLQHLGVKAEELYRLLDEMPQQELLAKAYLGILEQEWATLIETARTGNAIALCYGVTNLSDLKVKSKDDQGKEVIENHLVSVDKFLTATGISELELREVLFQNLNKSQEIKNDNLAKFFCNSSQIGAADLTEDEQAIGWKIQDSRSQGEEIDFWLDRANRFIRLAKKTGFTFTELDIILRTCCNNQLNAKAITRIAVVHWLKAKLELEVDEICALFAPMNILGQGNEEMPIDLFNRVYNNPCAIADKQYIWNHANIPEQFSELGLSKIEFKLDILDTSNDGYRKRVAHSLDLPTKQLTYLIKKFRSHLDNDELWSKADEERSMLTTFYRVSKLANICEISLEELFIIFDILEKDPAVRQFQNCNVLIDFKIDERDCYQIISKDNVENSMWLIQVVYGLTQWMQKNDFSAHDLLKITSGAYVDKIELKKIDDTMPVKKVKTQKEIDEEEQLALFNSWHQAFKPLHFKESLLKEAGLDSRTSRLVYETLSDRNYHLTKKEPRLISFDANLVKKAAIDAVNKIDTITEKDFLGLGIGEKIADKIYDNLIHKGHLTTQGRLIEDQLTTDVNKFHIDTDFIPIRSELFNQISKLHQDHDDVSIYPSDLKPLGLQEFESRELYHNLIFNGYIDDQGALVEKSFFEDSDNEDNFEVNANIGTQSKDVFEILSKRSQEIKLHKIAVNKGIFSELPLTELEVDDLIENLKFNDYIDENGHFVHNLKLTQLPLNDFSLALQFYPHRTAILSALKQHIEKNLSSYLQFSREHFIEVADKIVARWCFQAVNYHFLEGGKIAEKHKAFFREEENSDNFDIWWSFEPTDNRVVFNTLRNIVLLSDKLQLVDHPLDQLGFSSSEKEELFDLLISLEHITDDRKIPEDKLDYFLNIDNALAISLEAFEDYHKDVFFLLHAIAKEQSAMVNKVVGLVKTLAEKQETFIYKQLKQTFNLNVDSMRVISAEMFKGSDHIASEWLLPLLKAEDILGNITKLPKEQRFNTAYRRTQQFALLANKLKLTKEDIELVFHDQSLVEKFPEKLELPQKPTAITTFDALLESTDGKIYLFAGDRYWIYDGVTYELEEEDGKELKELSVHFAGKTIDAAFVDNEGRNVIIAGGKYYQQAKDSKVWELKEREWGKLHNNFQNLDKIDAAYTDSSGYTYLFSGEEYVRKSNGSEYIDEGYPKTIAQDWKNEPGNEQLPKPFQESIDAAFVGHDGKTYLFKQDQFVSSEDLTKAESIMAKWGRTQNNLKTTGKVDAAYIDGSQIMIFCGDQIFSFKDCLENDGVMPTEGFPKLIKEHFNNLPAEFHQDIDAAFKDKNEVLYLFKDKKSITVDSAGNRNGPVEIKEKWGKTSNPLTDGKVDAAFVGLDGKTYLFSGNQYFRYSSDDYSEVDAGYPRTIKPDWGGLEQVNAAFVLDGKTYLFDNYTPKPKYIRYSTNDYKKVDEGYPKLVDNKDNNWWNLPQNLIDAGFTAVDAVFTDYNGNIYLFSESRFIYSEDMHRWWSEPQNIKDKWDDITFDTLDAAFTGKDGKTYFFSGNEYVRFSDKEFCHLDNGYPRKTEKFWGNIKNNILETGKIDAAVRLHSEWEEEVKGQTETQKQSAIHTYLFSGSQFFRYTDDNYENVESGYPKSIKDALADEPRFKQLKEDKESLALVEKLTAAFADQRNVYLFADQQLRVISNSRSKTYKDYTNATYVIQCAFIQDGSVYIESQNRGWEHSTSLEGVKWDRLNKQPEWFTKLPNDFKSGIDAVLKGTDGNTYLFKDKHVYNLLLDETREIKEEWGRVANRIYESGQLDAGLVGRDGKTYLFSQDQFFTYENNKPMDNPASELPEMIKDHWGGLTRVAHAYVLDGKTYLLEPPNEDGEFRYVCYSSNDYTKPDNENPMQADQSFWKIPQEHQEEGFDQVDAVYVDGDNLILIHDGKFLEHHPDPDPEKDYWSYPKSLEQLWKGIACDNHVIEELTTVFVDKTGAMHCFNPECFLTITPDSSNPGSFKIGDIHRTRYHWGLVKNILTEKVDAAVVDTKGITYLFSGDQYVRYSSDDYRQIDKDYPKSIAINLRKEASFKHLPDEFEEKIAKDKAKLAAVVINQRNVYLVIDTTLFVASMELAANYDLTKLACGEQPFLANGKIDAAIAFIDSSDKKSYTYLFSGNRFIRYSGDEYEYIDSGYPKTIASGLLDEPILPQSTFSTVPVELIDGIDAALKDKDGKVHLIKDRHLWVNDRNTQLKVTETWLKTNNNFEEPVTSIDAAIIDPEGGLLVFKGNQYIRYGGPLQKYVDPGYPKSIANNWGNLPHHFESGIDAAFQFEGHSYFVKGDHYVRFINNSHECPKIMGPYEFEKRWGDWADYLISDIKVITEFKQLNDTYASGDSTLTDILHPQQGYTKLPYFDLAELFDWDINQLKWLKKHNGFIQKHNQFENRFNIELILRIFDFFQVAHKISTEPKTLYSQLLVKLFVTKAQFNSGQQYPSHSNIVAAKEELNKLLTTTHCGAKGVELLHNEIRDELNLIKRDALLPYAIHKDQEVNNARELYQKLLIDVEMGSEASTSKIKEAIAAVQLFMHRYFINLESAELKPDQAQRRQDLLNRWEWMKNYRVWEANRKVFLYPENYIRAELRDTKTPEFKALEQELLQGELNDANVTQAFNRFIDQYTELSQLKVAGGYVYDHPDNPDDKNIVLFGHTISEPRRYYYRSATFINGETDSVNWQPWEEVNIQINSERVYPVYTLNRVYVFWAEIEQKSSIGSDTGVNISSENNNTKVESNAVTESVLQIYYSYYDLNKTWVPAQKLNHQMTSNYTITNYFIDFSGSERSKALNLDSILVHCHYVTEKQIKPKLNADGFAEREELIKAIEKASVDGDSKVYLKATNTDRLHLVNYEKDLLSYVKRILPGDAFEAPENQFKIVESTLDKNRNDLISIKSTATDKPDFYLRHQGDRIKLHEQADDDLYKNDSSFQIVKGLIGDGYTFVSVNYSYDVLYFDNDGAMWKKDWRTLTSQQEKRHATFQIIADRRNEVSSFNFYPETRDVKIKASQSNTAGVNRSGIDTFKELFPTEKVNKLEPPVLLHVPENKNSLTWACFYYKGASFLCKPASGATDTYTKGDVKTLDTTKVFTMNAAFVANNQLYAFSKEGEYTTTSIPSESENKKMEDLVISSVEATKDKWGNVNNNIQQNNHVDAAMVKGGKTILFSGDQYFVYSTSFEQVDDGYPRKLSENKDNLPQWESMDAAFEYGNKSYFIKGNQYVTSDDINNPLKISDKLWPPTDDAKSIRNAFDYGKDTYLHDTNGTLKKASSKAKLLSKLDGLYTANIEQLNLSQVTEAFVVNEDAFFIADNQFYKNSSTSDAYLLHYIARIKSSRSKSLVGLSIYGEHFILAVNDQGPKLFVFHKDEALNLDGSSQPTKSPMKTISVIGAPSNQLTGMYIDSQGQLMLLSRQKYIIRPSFNDVMSSSDQRINWTHFKDIATYTSSATVLVDTGVSSIDYALTKRDSTGSQILYLVSGNQYIKFVGDPSESQPVPGYPRKISQGGVDGIPNENGINAAFFGSDNKIRFFQGNIYFTADNASHKKIINEDWGKVKNNIQDTGVVDAAFTHNEKTYLFSGDQYYRYQGTEFDYVEPGYPRLLRNNTEGLPRWNGPVRAVFELDNKVYLFDHSQYAIFDPESKATKEINNIQGNWEWPEGFDKFDSAFQQGSHAYLVSGKEYVRVAEFVTKQNAKYDIIRLSSMTGSKLSQKLLANGIDDLFSLTNQEIDELPMFKKVDYDPNKPAKESPDTIIEVNPNRVETLPLHSHLEFRGANGLHYWELFFHAPLLIAQSLNTQQKFAEAKKWFEYIFDPTDEFEYWQFLPFLSVDIEALISRIESYAQELNLDATGVIKLLEPYEEVFEGKHELDRTEMPDKTDLTDLKKLPTESAITTLKTPVDALVKDNPNAKALAETLEIVKRLPIRYGFMVPDRNSIQPQIQAYLNDPFDPHAIARLRRIAYRRTTVMAYIDNLIDWGDQLFRQYTRESINEARMHYILAYDLLGQKPENTGTRLLSDSKPFGRNGNNGIEGIHDKGAEADSSQYDFLFDVSRKDPDEKSLTFAANIHSSVTEPYFYIPENQNLIDYWDRIEDRLYKIRHSLNIMGIKQPLPLFQPPIDPMALVRAVAGGGGIGGAIAGLSVAVPHYRFNFMLNKARELVGKLNQFGGDLLGAIEKKDSEALSLLQNRHEKEILEVTSRIKEAQLNDALENLKSLEENKISAEGQLEHYNNLITKGMIAKERTQISIIEDAMFLDLINFGTQTVAAFAALVPDYAIGPPFASEVTWGGSQVSSSLSTYSGAISSMTEYLSNKGEIAGIYAQFERSLEDWILQQAMAESEIKQLEAQIEGAKFQINVARLEIQSTEKEIKQNESMKRFMTSKFSNEQLYQWMTSKLSGLFFQTYKLAHDMAKSAEKAYQFERGLKESEVSFIGGMYWDSLRKGLLSGDSLGHDLDRMEKAYIDTNSRSLEIGKHISLAELDPMAFIQLKTKGTCEFNLSEALFDYDFQGHYRRQVKTIAIEIDAGEGKTVNATLTQLRHKTVMEPDVKAVKYLLNPKGKEPMSIRSDWRTTQQIALGDIGEYDEPNGLFELRLDDERFLPFEGTGAVSTWRLELSGKRGSYNLNELNKVTIKLKYTALNGGNSFASAVKGMLKPYPTAVYINMAETFPQEWQAFISDETEELDIMVKREMLPNLSGSKITGLVPHYEMQGEGQVSLIMNDDDDLTLKHGKFNEGNGLMIRNSGASWNFKAKGDKKSLSNLGLVVMYKAVV</sequence>
<dbReference type="PANTHER" id="PTHR22917:SF6">
    <property type="entry name" value="EG:8D8.2 PROTEIN-RELATED"/>
    <property type="match status" value="1"/>
</dbReference>
<dbReference type="Gene3D" id="2.80.10.50">
    <property type="match status" value="1"/>
</dbReference>
<dbReference type="Pfam" id="PF18276">
    <property type="entry name" value="TcA_TcB_BD"/>
    <property type="match status" value="1"/>
</dbReference>
<dbReference type="Pfam" id="PF20220">
    <property type="entry name" value="ABC_toxin_N"/>
    <property type="match status" value="1"/>
</dbReference>
<dbReference type="InterPro" id="IPR036195">
    <property type="entry name" value="AbfB_ABD_sf"/>
</dbReference>
<dbReference type="SMART" id="SM00120">
    <property type="entry name" value="HX"/>
    <property type="match status" value="26"/>
</dbReference>
<dbReference type="EMBL" id="CP017708">
    <property type="protein sequence ID" value="AOY80621.1"/>
    <property type="molecule type" value="Genomic_DNA"/>
</dbReference>
<feature type="domain" description="ABC toxin N-terminal" evidence="7">
    <location>
        <begin position="2603"/>
        <end position="2726"/>
    </location>
</feature>
<accession>A0A1D9FZ67</accession>
<feature type="domain" description="Alpha-L-arabinofuranosidase B arabinose-binding" evidence="4">
    <location>
        <begin position="2999"/>
        <end position="3103"/>
    </location>
</feature>
<dbReference type="Pfam" id="PF03538">
    <property type="entry name" value="VRP1"/>
    <property type="match status" value="1"/>
</dbReference>
<dbReference type="Proteomes" id="UP000176944">
    <property type="component" value="Chromosome"/>
</dbReference>
<proteinExistence type="predicted"/>
<dbReference type="InterPro" id="IPR036375">
    <property type="entry name" value="Hemopexin-like_dom_sf"/>
</dbReference>
<evidence type="ECO:0000256" key="3">
    <source>
        <dbReference type="SAM" id="Coils"/>
    </source>
</evidence>
<dbReference type="SUPFAM" id="SSF110221">
    <property type="entry name" value="AbfB domain"/>
    <property type="match status" value="1"/>
</dbReference>
<dbReference type="SUPFAM" id="SSF50923">
    <property type="entry name" value="Hemopexin-like domain"/>
    <property type="match status" value="10"/>
</dbReference>
<dbReference type="InterPro" id="IPR018003">
    <property type="entry name" value="Insecticidal_toxin/plasmid_vir"/>
</dbReference>
<reference evidence="9" key="1">
    <citation type="submission" date="2016-10" db="EMBL/GenBank/DDBJ databases">
        <title>Comparative genomics uncovers the prolific and rare metabolic potential of the cyanobacterial genus Moorea.</title>
        <authorList>
            <person name="Leao T."/>
            <person name="Castelao G."/>
            <person name="Korobeynikov A."/>
            <person name="Monroe E.A."/>
            <person name="Podell S."/>
            <person name="Glukhov E."/>
            <person name="Allen E."/>
            <person name="Gerwick W.H."/>
            <person name="Gerwick L."/>
        </authorList>
    </citation>
    <scope>NUCLEOTIDE SEQUENCE [LARGE SCALE GENOMIC DNA]</scope>
    <source>
        <strain evidence="9">JHB</strain>
    </source>
</reference>
<keyword evidence="3" id="KW-0175">Coiled coil</keyword>
<protein>
    <submittedName>
        <fullName evidence="8">Hemopexin repeat-containing protein</fullName>
    </submittedName>
</protein>
<dbReference type="Pfam" id="PF05270">
    <property type="entry name" value="AbfB"/>
    <property type="match status" value="1"/>
</dbReference>
<evidence type="ECO:0000259" key="6">
    <source>
        <dbReference type="Pfam" id="PF18413"/>
    </source>
</evidence>
<organism evidence="8 9">
    <name type="scientific">Moorena producens (strain JHB)</name>
    <dbReference type="NCBI Taxonomy" id="1454205"/>
    <lineage>
        <taxon>Bacteria</taxon>
        <taxon>Bacillati</taxon>
        <taxon>Cyanobacteriota</taxon>
        <taxon>Cyanophyceae</taxon>
        <taxon>Coleofasciculales</taxon>
        <taxon>Coleofasciculaceae</taxon>
        <taxon>Moorena</taxon>
    </lineage>
</organism>
<dbReference type="InterPro" id="IPR041079">
    <property type="entry name" value="Neuraminidase-like"/>
</dbReference>
<feature type="coiled-coil region" evidence="3">
    <location>
        <begin position="4440"/>
        <end position="4488"/>
    </location>
</feature>